<protein>
    <submittedName>
        <fullName evidence="1">Uncharacterized protein</fullName>
    </submittedName>
</protein>
<reference evidence="1 2" key="1">
    <citation type="journal article" date="2013" name="Genome Biol.">
        <title>Draft genome of the mountain pine beetle, Dendroctonus ponderosae Hopkins, a major forest pest.</title>
        <authorList>
            <person name="Keeling C.I."/>
            <person name="Yuen M.M."/>
            <person name="Liao N.Y."/>
            <person name="Docking T.R."/>
            <person name="Chan S.K."/>
            <person name="Taylor G.A."/>
            <person name="Palmquist D.L."/>
            <person name="Jackman S.D."/>
            <person name="Nguyen A."/>
            <person name="Li M."/>
            <person name="Henderson H."/>
            <person name="Janes J.K."/>
            <person name="Zhao Y."/>
            <person name="Pandoh P."/>
            <person name="Moore R."/>
            <person name="Sperling F.A."/>
            <person name="Huber D.P."/>
            <person name="Birol I."/>
            <person name="Jones S.J."/>
            <person name="Bohlmann J."/>
        </authorList>
    </citation>
    <scope>NUCLEOTIDE SEQUENCE</scope>
</reference>
<dbReference type="PANTHER" id="PTHR47326:SF1">
    <property type="entry name" value="HTH PSQ-TYPE DOMAIN-CONTAINING PROTEIN"/>
    <property type="match status" value="1"/>
</dbReference>
<dbReference type="AlphaFoldDB" id="U4U9Z6"/>
<organism evidence="1 2">
    <name type="scientific">Dendroctonus ponderosae</name>
    <name type="common">Mountain pine beetle</name>
    <dbReference type="NCBI Taxonomy" id="77166"/>
    <lineage>
        <taxon>Eukaryota</taxon>
        <taxon>Metazoa</taxon>
        <taxon>Ecdysozoa</taxon>
        <taxon>Arthropoda</taxon>
        <taxon>Hexapoda</taxon>
        <taxon>Insecta</taxon>
        <taxon>Pterygota</taxon>
        <taxon>Neoptera</taxon>
        <taxon>Endopterygota</taxon>
        <taxon>Coleoptera</taxon>
        <taxon>Polyphaga</taxon>
        <taxon>Cucujiformia</taxon>
        <taxon>Curculionidae</taxon>
        <taxon>Scolytinae</taxon>
        <taxon>Dendroctonus</taxon>
    </lineage>
</organism>
<name>U4U9Z6_DENPD</name>
<evidence type="ECO:0000313" key="1">
    <source>
        <dbReference type="EMBL" id="ERL86775.1"/>
    </source>
</evidence>
<accession>U4U9Z6</accession>
<sequence>MNYVLFTYEANFNKNGMVNSHYLHYYANTKPYFIRTNSQTRWSLNSWGDIIGNYAIGPYFFDGRGTVRIYFNYLQNELPRKNVVFTYGAPVHHTAQIHEYLNNEFPETTIGRGGPVQWPPRSPDLIKIDFFLWGYVKNEVFKITPTTKYDMKERTTTVFRNINNIVLNSVSDSFEKRINSCLNVNGNHIEHLFFNIT</sequence>
<feature type="non-terminal residue" evidence="1">
    <location>
        <position position="197"/>
    </location>
</feature>
<evidence type="ECO:0000313" key="2">
    <source>
        <dbReference type="Proteomes" id="UP000030742"/>
    </source>
</evidence>
<dbReference type="Proteomes" id="UP000030742">
    <property type="component" value="Unassembled WGS sequence"/>
</dbReference>
<gene>
    <name evidence="1" type="ORF">D910_04181</name>
</gene>
<dbReference type="InterPro" id="IPR036397">
    <property type="entry name" value="RNaseH_sf"/>
</dbReference>
<dbReference type="GO" id="GO:0003676">
    <property type="term" value="F:nucleic acid binding"/>
    <property type="evidence" value="ECO:0007669"/>
    <property type="project" value="InterPro"/>
</dbReference>
<dbReference type="Gene3D" id="3.30.420.10">
    <property type="entry name" value="Ribonuclease H-like superfamily/Ribonuclease H"/>
    <property type="match status" value="1"/>
</dbReference>
<dbReference type="STRING" id="77166.U4U9Z6"/>
<dbReference type="PANTHER" id="PTHR47326">
    <property type="entry name" value="TRANSPOSABLE ELEMENT TC3 TRANSPOSASE-LIKE PROTEIN"/>
    <property type="match status" value="1"/>
</dbReference>
<proteinExistence type="predicted"/>
<dbReference type="EMBL" id="KB631862">
    <property type="protein sequence ID" value="ERL86775.1"/>
    <property type="molecule type" value="Genomic_DNA"/>
</dbReference>